<dbReference type="RefSeq" id="WP_306976978.1">
    <property type="nucleotide sequence ID" value="NZ_JAUSTQ010000008.1"/>
</dbReference>
<dbReference type="SMART" id="SM00388">
    <property type="entry name" value="HisKA"/>
    <property type="match status" value="1"/>
</dbReference>
<keyword evidence="6" id="KW-0597">Phosphoprotein</keyword>
<evidence type="ECO:0000256" key="9">
    <source>
        <dbReference type="ARBA" id="ARBA00022741"/>
    </source>
</evidence>
<name>A0ABT9VGP2_9BACI</name>
<dbReference type="InterPro" id="IPR050428">
    <property type="entry name" value="TCS_sensor_his_kinase"/>
</dbReference>
<dbReference type="InterPro" id="IPR036890">
    <property type="entry name" value="HATPase_C_sf"/>
</dbReference>
<dbReference type="Pfam" id="PF02518">
    <property type="entry name" value="HATPase_c"/>
    <property type="match status" value="1"/>
</dbReference>
<dbReference type="InterPro" id="IPR036097">
    <property type="entry name" value="HisK_dim/P_sf"/>
</dbReference>
<evidence type="ECO:0000313" key="18">
    <source>
        <dbReference type="EMBL" id="MDQ0160040.1"/>
    </source>
</evidence>
<dbReference type="SUPFAM" id="SSF55874">
    <property type="entry name" value="ATPase domain of HSP90 chaperone/DNA topoisomerase II/histidine kinase"/>
    <property type="match status" value="1"/>
</dbReference>
<comment type="caution">
    <text evidence="18">The sequence shown here is derived from an EMBL/GenBank/DDBJ whole genome shotgun (WGS) entry which is preliminary data.</text>
</comment>
<evidence type="ECO:0000256" key="12">
    <source>
        <dbReference type="ARBA" id="ARBA00022989"/>
    </source>
</evidence>
<dbReference type="PRINTS" id="PR00344">
    <property type="entry name" value="BCTRLSENSOR"/>
</dbReference>
<evidence type="ECO:0000256" key="11">
    <source>
        <dbReference type="ARBA" id="ARBA00022840"/>
    </source>
</evidence>
<dbReference type="GO" id="GO:0016301">
    <property type="term" value="F:kinase activity"/>
    <property type="evidence" value="ECO:0007669"/>
    <property type="project" value="UniProtKB-KW"/>
</dbReference>
<dbReference type="InterPro" id="IPR003660">
    <property type="entry name" value="HAMP_dom"/>
</dbReference>
<evidence type="ECO:0000256" key="10">
    <source>
        <dbReference type="ARBA" id="ARBA00022777"/>
    </source>
</evidence>
<protein>
    <recommendedName>
        <fullName evidence="4">Signal transduction histidine-protein kinase ArlS</fullName>
        <ecNumber evidence="3">2.7.13.3</ecNumber>
    </recommendedName>
</protein>
<dbReference type="InterPro" id="IPR005467">
    <property type="entry name" value="His_kinase_dom"/>
</dbReference>
<organism evidence="18 19">
    <name type="scientific">Alkalibacillus salilacus</name>
    <dbReference type="NCBI Taxonomy" id="284582"/>
    <lineage>
        <taxon>Bacteria</taxon>
        <taxon>Bacillati</taxon>
        <taxon>Bacillota</taxon>
        <taxon>Bacilli</taxon>
        <taxon>Bacillales</taxon>
        <taxon>Bacillaceae</taxon>
        <taxon>Alkalibacillus</taxon>
    </lineage>
</organism>
<evidence type="ECO:0000256" key="1">
    <source>
        <dbReference type="ARBA" id="ARBA00000085"/>
    </source>
</evidence>
<dbReference type="SMART" id="SM00387">
    <property type="entry name" value="HATPase_c"/>
    <property type="match status" value="1"/>
</dbReference>
<dbReference type="InterPro" id="IPR003594">
    <property type="entry name" value="HATPase_dom"/>
</dbReference>
<evidence type="ECO:0000256" key="2">
    <source>
        <dbReference type="ARBA" id="ARBA00004651"/>
    </source>
</evidence>
<keyword evidence="7" id="KW-0808">Transferase</keyword>
<dbReference type="EMBL" id="JAUSTQ010000008">
    <property type="protein sequence ID" value="MDQ0160040.1"/>
    <property type="molecule type" value="Genomic_DNA"/>
</dbReference>
<dbReference type="PROSITE" id="PS50109">
    <property type="entry name" value="HIS_KIN"/>
    <property type="match status" value="1"/>
</dbReference>
<dbReference type="Proteomes" id="UP001224359">
    <property type="component" value="Unassembled WGS sequence"/>
</dbReference>
<dbReference type="InterPro" id="IPR004358">
    <property type="entry name" value="Sig_transdc_His_kin-like_C"/>
</dbReference>
<dbReference type="PROSITE" id="PS50885">
    <property type="entry name" value="HAMP"/>
    <property type="match status" value="1"/>
</dbReference>
<gene>
    <name evidence="18" type="ORF">J2S77_002041</name>
</gene>
<keyword evidence="9" id="KW-0547">Nucleotide-binding</keyword>
<evidence type="ECO:0000259" key="17">
    <source>
        <dbReference type="PROSITE" id="PS50885"/>
    </source>
</evidence>
<evidence type="ECO:0000256" key="8">
    <source>
        <dbReference type="ARBA" id="ARBA00022692"/>
    </source>
</evidence>
<feature type="domain" description="Histidine kinase" evidence="16">
    <location>
        <begin position="240"/>
        <end position="446"/>
    </location>
</feature>
<dbReference type="CDD" id="cd06225">
    <property type="entry name" value="HAMP"/>
    <property type="match status" value="1"/>
</dbReference>
<dbReference type="PANTHER" id="PTHR45436:SF5">
    <property type="entry name" value="SENSOR HISTIDINE KINASE TRCS"/>
    <property type="match status" value="1"/>
</dbReference>
<evidence type="ECO:0000256" key="5">
    <source>
        <dbReference type="ARBA" id="ARBA00022475"/>
    </source>
</evidence>
<evidence type="ECO:0000256" key="14">
    <source>
        <dbReference type="ARBA" id="ARBA00023136"/>
    </source>
</evidence>
<dbReference type="Gene3D" id="6.10.340.10">
    <property type="match status" value="1"/>
</dbReference>
<keyword evidence="19" id="KW-1185">Reference proteome</keyword>
<dbReference type="Gene3D" id="1.10.287.130">
    <property type="match status" value="1"/>
</dbReference>
<dbReference type="CDD" id="cd00082">
    <property type="entry name" value="HisKA"/>
    <property type="match status" value="1"/>
</dbReference>
<proteinExistence type="predicted"/>
<dbReference type="SUPFAM" id="SSF47384">
    <property type="entry name" value="Homodimeric domain of signal transducing histidine kinase"/>
    <property type="match status" value="1"/>
</dbReference>
<keyword evidence="10 18" id="KW-0418">Kinase</keyword>
<sequence>MKLRNKIFVATTGLFIVLLIAFSVAIYVLFAEEAYDRELNRLDQEAQAMTSNVHDLSSSVQTEDLLRAYVPSNGAIRVVDQSFDMMTSVTANRQVGLYRAELPEKEGRVVTRLDDVDGSTVSFVQQPIIWNEGDVVYVQMVERLDALDETLANLQLVILLVALIAIVPVVISGKLVADLVLEPIQSLIQTMNRIKENETFQEISLPKRSKDELFTMSQTFNDMIRLLQANFEKQEQFVSNASHELRTPITVIESYANLVKRRGYERTEVVEEAIEAIHSEAKRMRDLTEQLLLLAKRDQDWQLNMSKVHLDAIVQDVANHMHQAYERTVFVDAKPTTYYTDEGKLKQLLYILLDNALKYSDTSVELALDSVDDNPVMTIRDYGVGIPNVQQEQIFERFYRVDESRQRATGGSGLGLALAKELADVLDASLDLSSTPGEGTTVKVIL</sequence>
<feature type="transmembrane region" description="Helical" evidence="15">
    <location>
        <begin position="7"/>
        <end position="30"/>
    </location>
</feature>
<keyword evidence="5" id="KW-1003">Cell membrane</keyword>
<dbReference type="Pfam" id="PF18719">
    <property type="entry name" value="ArlS_N"/>
    <property type="match status" value="1"/>
</dbReference>
<evidence type="ECO:0000256" key="4">
    <source>
        <dbReference type="ARBA" id="ARBA00015735"/>
    </source>
</evidence>
<evidence type="ECO:0000256" key="15">
    <source>
        <dbReference type="SAM" id="Phobius"/>
    </source>
</evidence>
<keyword evidence="13" id="KW-0902">Two-component regulatory system</keyword>
<reference evidence="18 19" key="1">
    <citation type="submission" date="2023-07" db="EMBL/GenBank/DDBJ databases">
        <title>Genomic Encyclopedia of Type Strains, Phase IV (KMG-IV): sequencing the most valuable type-strain genomes for metagenomic binning, comparative biology and taxonomic classification.</title>
        <authorList>
            <person name="Goeker M."/>
        </authorList>
    </citation>
    <scope>NUCLEOTIDE SEQUENCE [LARGE SCALE GENOMIC DNA]</scope>
    <source>
        <strain evidence="18 19">DSM 16460</strain>
    </source>
</reference>
<dbReference type="InterPro" id="IPR041610">
    <property type="entry name" value="ArlS_N"/>
</dbReference>
<comment type="subcellular location">
    <subcellularLocation>
        <location evidence="2">Cell membrane</location>
        <topology evidence="2">Multi-pass membrane protein</topology>
    </subcellularLocation>
</comment>
<dbReference type="PANTHER" id="PTHR45436">
    <property type="entry name" value="SENSOR HISTIDINE KINASE YKOH"/>
    <property type="match status" value="1"/>
</dbReference>
<evidence type="ECO:0000313" key="19">
    <source>
        <dbReference type="Proteomes" id="UP001224359"/>
    </source>
</evidence>
<keyword evidence="12 15" id="KW-1133">Transmembrane helix</keyword>
<keyword evidence="8 15" id="KW-0812">Transmembrane</keyword>
<evidence type="ECO:0000256" key="6">
    <source>
        <dbReference type="ARBA" id="ARBA00022553"/>
    </source>
</evidence>
<evidence type="ECO:0000256" key="7">
    <source>
        <dbReference type="ARBA" id="ARBA00022679"/>
    </source>
</evidence>
<accession>A0ABT9VGP2</accession>
<keyword evidence="11" id="KW-0067">ATP-binding</keyword>
<dbReference type="CDD" id="cd00075">
    <property type="entry name" value="HATPase"/>
    <property type="match status" value="1"/>
</dbReference>
<comment type="catalytic activity">
    <reaction evidence="1">
        <text>ATP + protein L-histidine = ADP + protein N-phospho-L-histidine.</text>
        <dbReference type="EC" id="2.7.13.3"/>
    </reaction>
</comment>
<evidence type="ECO:0000259" key="16">
    <source>
        <dbReference type="PROSITE" id="PS50109"/>
    </source>
</evidence>
<dbReference type="Gene3D" id="3.30.565.10">
    <property type="entry name" value="Histidine kinase-like ATPase, C-terminal domain"/>
    <property type="match status" value="1"/>
</dbReference>
<dbReference type="EC" id="2.7.13.3" evidence="3"/>
<dbReference type="InterPro" id="IPR003661">
    <property type="entry name" value="HisK_dim/P_dom"/>
</dbReference>
<keyword evidence="14 15" id="KW-0472">Membrane</keyword>
<dbReference type="Pfam" id="PF00512">
    <property type="entry name" value="HisKA"/>
    <property type="match status" value="1"/>
</dbReference>
<evidence type="ECO:0000256" key="13">
    <source>
        <dbReference type="ARBA" id="ARBA00023012"/>
    </source>
</evidence>
<evidence type="ECO:0000256" key="3">
    <source>
        <dbReference type="ARBA" id="ARBA00012438"/>
    </source>
</evidence>
<feature type="domain" description="HAMP" evidence="17">
    <location>
        <begin position="178"/>
        <end position="232"/>
    </location>
</feature>